<feature type="region of interest" description="Disordered" evidence="1">
    <location>
        <begin position="76"/>
        <end position="98"/>
    </location>
</feature>
<dbReference type="KEGG" id="psuu:Psuf_080450"/>
<keyword evidence="3" id="KW-1185">Reference proteome</keyword>
<gene>
    <name evidence="2" type="ORF">Psuf_080450</name>
</gene>
<proteinExistence type="predicted"/>
<dbReference type="EMBL" id="AP022871">
    <property type="protein sequence ID" value="BCB90732.1"/>
    <property type="molecule type" value="Genomic_DNA"/>
</dbReference>
<protein>
    <submittedName>
        <fullName evidence="2">Uncharacterized protein</fullName>
    </submittedName>
</protein>
<evidence type="ECO:0000313" key="3">
    <source>
        <dbReference type="Proteomes" id="UP000503011"/>
    </source>
</evidence>
<sequence length="98" mass="10203">MLPATSSQVTATPVEQGAEVTVDRLAPARIRTRIVHIGRRPGGREGRTGVAPTVETVTRAGAGDRVLLSWASVARYGPGSRARPRDAADVDGSATTGR</sequence>
<organism evidence="2 3">
    <name type="scientific">Phytohabitans suffuscus</name>
    <dbReference type="NCBI Taxonomy" id="624315"/>
    <lineage>
        <taxon>Bacteria</taxon>
        <taxon>Bacillati</taxon>
        <taxon>Actinomycetota</taxon>
        <taxon>Actinomycetes</taxon>
        <taxon>Micromonosporales</taxon>
        <taxon>Micromonosporaceae</taxon>
    </lineage>
</organism>
<dbReference type="AlphaFoldDB" id="A0A6F8YXA6"/>
<dbReference type="Proteomes" id="UP000503011">
    <property type="component" value="Chromosome"/>
</dbReference>
<evidence type="ECO:0000313" key="2">
    <source>
        <dbReference type="EMBL" id="BCB90732.1"/>
    </source>
</evidence>
<reference evidence="2 3" key="2">
    <citation type="submission" date="2020-03" db="EMBL/GenBank/DDBJ databases">
        <authorList>
            <person name="Ichikawa N."/>
            <person name="Kimura A."/>
            <person name="Kitahashi Y."/>
            <person name="Uohara A."/>
        </authorList>
    </citation>
    <scope>NUCLEOTIDE SEQUENCE [LARGE SCALE GENOMIC DNA]</scope>
    <source>
        <strain evidence="2 3">NBRC 105367</strain>
    </source>
</reference>
<accession>A0A6F8YXA6</accession>
<evidence type="ECO:0000256" key="1">
    <source>
        <dbReference type="SAM" id="MobiDB-lite"/>
    </source>
</evidence>
<reference evidence="2 3" key="1">
    <citation type="submission" date="2020-03" db="EMBL/GenBank/DDBJ databases">
        <title>Whole genome shotgun sequence of Phytohabitans suffuscus NBRC 105367.</title>
        <authorList>
            <person name="Komaki H."/>
            <person name="Tamura T."/>
        </authorList>
    </citation>
    <scope>NUCLEOTIDE SEQUENCE [LARGE SCALE GENOMIC DNA]</scope>
    <source>
        <strain evidence="2 3">NBRC 105367</strain>
    </source>
</reference>
<name>A0A6F8YXA6_9ACTN</name>